<dbReference type="AlphaFoldDB" id="A0A914RXP0"/>
<dbReference type="InterPro" id="IPR045052">
    <property type="entry name" value="Copine"/>
</dbReference>
<protein>
    <submittedName>
        <fullName evidence="3">Copine C-terminal domain-containing protein</fullName>
    </submittedName>
</protein>
<feature type="domain" description="Copine C-terminal" evidence="1">
    <location>
        <begin position="73"/>
        <end position="126"/>
    </location>
</feature>
<evidence type="ECO:0000313" key="2">
    <source>
        <dbReference type="Proteomes" id="UP000887564"/>
    </source>
</evidence>
<reference evidence="3" key="1">
    <citation type="submission" date="2022-11" db="UniProtKB">
        <authorList>
            <consortium name="WormBaseParasite"/>
        </authorList>
    </citation>
    <scope>IDENTIFICATION</scope>
</reference>
<name>A0A914RXP0_PAREQ</name>
<dbReference type="GO" id="GO:0071277">
    <property type="term" value="P:cellular response to calcium ion"/>
    <property type="evidence" value="ECO:0007669"/>
    <property type="project" value="TreeGrafter"/>
</dbReference>
<evidence type="ECO:0000313" key="3">
    <source>
        <dbReference type="WBParaSite" id="PEQ_0000679001-mRNA-1"/>
    </source>
</evidence>
<accession>A0A914RXP0</accession>
<dbReference type="PANTHER" id="PTHR10857">
    <property type="entry name" value="COPINE"/>
    <property type="match status" value="1"/>
</dbReference>
<dbReference type="PANTHER" id="PTHR10857:SF106">
    <property type="entry name" value="C2 DOMAIN-CONTAINING PROTEIN"/>
    <property type="match status" value="1"/>
</dbReference>
<dbReference type="InterPro" id="IPR010734">
    <property type="entry name" value="Copine_C"/>
</dbReference>
<evidence type="ECO:0000259" key="1">
    <source>
        <dbReference type="Pfam" id="PF07002"/>
    </source>
</evidence>
<proteinExistence type="predicted"/>
<sequence>MCVYLFSYMPSSTDSYQLAYRTRYHEQNLNPKWKPFEIHINQLCYGDKDRTELEFTVAVDFTKSNLPTDDSSSLHHVDEENANQYEIAIRAIAEICQYYNRSQIFHAYGFGARLPGDNLVRYNFPLVCFFPRLFQKHLVKIVMWHMCCQSR</sequence>
<dbReference type="GO" id="GO:0005544">
    <property type="term" value="F:calcium-dependent phospholipid binding"/>
    <property type="evidence" value="ECO:0007669"/>
    <property type="project" value="InterPro"/>
</dbReference>
<keyword evidence="2" id="KW-1185">Reference proteome</keyword>
<dbReference type="Proteomes" id="UP000887564">
    <property type="component" value="Unplaced"/>
</dbReference>
<organism evidence="2 3">
    <name type="scientific">Parascaris equorum</name>
    <name type="common">Equine roundworm</name>
    <dbReference type="NCBI Taxonomy" id="6256"/>
    <lineage>
        <taxon>Eukaryota</taxon>
        <taxon>Metazoa</taxon>
        <taxon>Ecdysozoa</taxon>
        <taxon>Nematoda</taxon>
        <taxon>Chromadorea</taxon>
        <taxon>Rhabditida</taxon>
        <taxon>Spirurina</taxon>
        <taxon>Ascaridomorpha</taxon>
        <taxon>Ascaridoidea</taxon>
        <taxon>Ascarididae</taxon>
        <taxon>Parascaris</taxon>
    </lineage>
</organism>
<dbReference type="Pfam" id="PF07002">
    <property type="entry name" value="Copine"/>
    <property type="match status" value="1"/>
</dbReference>
<dbReference type="GO" id="GO:0005886">
    <property type="term" value="C:plasma membrane"/>
    <property type="evidence" value="ECO:0007669"/>
    <property type="project" value="TreeGrafter"/>
</dbReference>
<dbReference type="WBParaSite" id="PEQ_0000679001-mRNA-1">
    <property type="protein sequence ID" value="PEQ_0000679001-mRNA-1"/>
    <property type="gene ID" value="PEQ_0000679001"/>
</dbReference>